<reference evidence="4" key="1">
    <citation type="journal article" date="2019" name="Int. J. Syst. Evol. Microbiol.">
        <title>The Global Catalogue of Microorganisms (GCM) 10K type strain sequencing project: providing services to taxonomists for standard genome sequencing and annotation.</title>
        <authorList>
            <consortium name="The Broad Institute Genomics Platform"/>
            <consortium name="The Broad Institute Genome Sequencing Center for Infectious Disease"/>
            <person name="Wu L."/>
            <person name="Ma J."/>
        </authorList>
    </citation>
    <scope>NUCLEOTIDE SEQUENCE [LARGE SCALE GENOMIC DNA]</scope>
    <source>
        <strain evidence="4">JCM 16083</strain>
    </source>
</reference>
<sequence length="446" mass="50245">MTTMLKTILKTEIFTTGRETFVFSRSPMLILRAMKYAVFNFRQRFLRKYINVCAPTLFFLIFVQSCTAQTNPARKHQGYGPAAQQTAPILPGAFQMTEYLPLLEGKKVGITGNQTSTLGKTHLVDSLISRGVSVLRVFSPEHGFRGDADAGESVQSGIDTKTGLPLVSLYGKNKKPTNDQLQGLDVMVFDLQDVGVRFYTYISTLHYVMEACAENSIPVILLDRPNPNADYIDGPVREEAQKSFIGMHPVPVVYGMTIGEYGQMINGEKWISTPCELTVIRIRNYDHSAPYSLPVSPSPNLRTDNAIAWYPSLCFFEGTIVSVGRGTEKPFEIIGHPDYDKGKYTFTPSPGYGSKSPVLNGQLCRGIDFSDSIAPRHLTLQPVIDFYRETGKGSAFFLKNNFFDLLAGNKTLRQRIEQGWSEEQIRSEWQEDLRQFKEIRKKYVLY</sequence>
<comment type="caution">
    <text evidence="3">The sequence shown here is derived from an EMBL/GenBank/DDBJ whole genome shotgun (WGS) entry which is preliminary data.</text>
</comment>
<feature type="domain" description="Peptidoglycan beta-N-acetylmuramidase NamZ C-terminal" evidence="2">
    <location>
        <begin position="309"/>
        <end position="446"/>
    </location>
</feature>
<evidence type="ECO:0000313" key="3">
    <source>
        <dbReference type="EMBL" id="GAA0874459.1"/>
    </source>
</evidence>
<dbReference type="Gene3D" id="3.40.50.12170">
    <property type="entry name" value="Uncharacterised protein PF07075, DUF1343"/>
    <property type="match status" value="1"/>
</dbReference>
<name>A0ABP3XYE0_9FLAO</name>
<dbReference type="PIRSF" id="PIRSF016719">
    <property type="entry name" value="UCP016719"/>
    <property type="match status" value="1"/>
</dbReference>
<feature type="domain" description="Peptidoglycan beta-N-acetylmuramidase NamZ N-terminal" evidence="1">
    <location>
        <begin position="108"/>
        <end position="304"/>
    </location>
</feature>
<dbReference type="EMBL" id="BAAAFH010000003">
    <property type="protein sequence ID" value="GAA0874459.1"/>
    <property type="molecule type" value="Genomic_DNA"/>
</dbReference>
<evidence type="ECO:0000259" key="2">
    <source>
        <dbReference type="Pfam" id="PF20732"/>
    </source>
</evidence>
<organism evidence="3 4">
    <name type="scientific">Wandonia haliotis</name>
    <dbReference type="NCBI Taxonomy" id="574963"/>
    <lineage>
        <taxon>Bacteria</taxon>
        <taxon>Pseudomonadati</taxon>
        <taxon>Bacteroidota</taxon>
        <taxon>Flavobacteriia</taxon>
        <taxon>Flavobacteriales</taxon>
        <taxon>Crocinitomicaceae</taxon>
        <taxon>Wandonia</taxon>
    </lineage>
</organism>
<dbReference type="PANTHER" id="PTHR42915">
    <property type="entry name" value="HYPOTHETICAL 460 KDA PROTEIN IN FEUA-SIGW INTERGENIC REGION [PRECURSOR]"/>
    <property type="match status" value="1"/>
</dbReference>
<dbReference type="InterPro" id="IPR008302">
    <property type="entry name" value="NamZ"/>
</dbReference>
<dbReference type="Pfam" id="PF07075">
    <property type="entry name" value="NamZ_N"/>
    <property type="match status" value="1"/>
</dbReference>
<dbReference type="InterPro" id="IPR048502">
    <property type="entry name" value="NamZ_N"/>
</dbReference>
<dbReference type="Pfam" id="PF20732">
    <property type="entry name" value="NamZ_C"/>
    <property type="match status" value="1"/>
</dbReference>
<evidence type="ECO:0000313" key="4">
    <source>
        <dbReference type="Proteomes" id="UP001501126"/>
    </source>
</evidence>
<gene>
    <name evidence="3" type="ORF">GCM10009118_08670</name>
</gene>
<dbReference type="Gene3D" id="3.90.1150.140">
    <property type="match status" value="1"/>
</dbReference>
<dbReference type="Proteomes" id="UP001501126">
    <property type="component" value="Unassembled WGS sequence"/>
</dbReference>
<proteinExistence type="predicted"/>
<protein>
    <submittedName>
        <fullName evidence="3">DUF1343 domain-containing protein</fullName>
    </submittedName>
</protein>
<accession>A0ABP3XYE0</accession>
<dbReference type="InterPro" id="IPR048503">
    <property type="entry name" value="NamZ_C"/>
</dbReference>
<dbReference type="PANTHER" id="PTHR42915:SF1">
    <property type="entry name" value="PEPTIDOGLYCAN BETA-N-ACETYLMURAMIDASE NAMZ"/>
    <property type="match status" value="1"/>
</dbReference>
<keyword evidence="4" id="KW-1185">Reference proteome</keyword>
<evidence type="ECO:0000259" key="1">
    <source>
        <dbReference type="Pfam" id="PF07075"/>
    </source>
</evidence>